<gene>
    <name evidence="1" type="ORF">MM239_03840</name>
</gene>
<evidence type="ECO:0000313" key="1">
    <source>
        <dbReference type="EMBL" id="MCH7408514.1"/>
    </source>
</evidence>
<evidence type="ECO:0000313" key="2">
    <source>
        <dbReference type="Proteomes" id="UP001165489"/>
    </source>
</evidence>
<proteinExistence type="predicted"/>
<dbReference type="RefSeq" id="WP_241346740.1">
    <property type="nucleotide sequence ID" value="NZ_JAKZGP010000005.1"/>
</dbReference>
<comment type="caution">
    <text evidence="1">The sequence shown here is derived from an EMBL/GenBank/DDBJ whole genome shotgun (WGS) entry which is preliminary data.</text>
</comment>
<dbReference type="Proteomes" id="UP001165489">
    <property type="component" value="Unassembled WGS sequence"/>
</dbReference>
<organism evidence="1 2">
    <name type="scientific">Belliella filtrata</name>
    <dbReference type="NCBI Taxonomy" id="2923435"/>
    <lineage>
        <taxon>Bacteria</taxon>
        <taxon>Pseudomonadati</taxon>
        <taxon>Bacteroidota</taxon>
        <taxon>Cytophagia</taxon>
        <taxon>Cytophagales</taxon>
        <taxon>Cyclobacteriaceae</taxon>
        <taxon>Belliella</taxon>
    </lineage>
</organism>
<keyword evidence="2" id="KW-1185">Reference proteome</keyword>
<dbReference type="EMBL" id="JAKZGP010000005">
    <property type="protein sequence ID" value="MCH7408514.1"/>
    <property type="molecule type" value="Genomic_DNA"/>
</dbReference>
<protein>
    <submittedName>
        <fullName evidence="1">Acyl carrier protein</fullName>
    </submittedName>
</protein>
<sequence>MKGYKELKTISRVFHDYGIVLTGRKKFARFDQDLKMDKVFVMGLIFELEYQLQKEIADEHVKEIHAPAQLIELLMN</sequence>
<accession>A0ABS9UWP4</accession>
<reference evidence="1" key="1">
    <citation type="submission" date="2022-03" db="EMBL/GenBank/DDBJ databases">
        <title>De novo assembled genomes of Belliella spp. (Cyclobacteriaceae) strains.</title>
        <authorList>
            <person name="Szabo A."/>
            <person name="Korponai K."/>
            <person name="Felfoldi T."/>
        </authorList>
    </citation>
    <scope>NUCLEOTIDE SEQUENCE</scope>
    <source>
        <strain evidence="1">DSM 111904</strain>
    </source>
</reference>
<name>A0ABS9UWP4_9BACT</name>